<dbReference type="STRING" id="1513793.SAMN06296036_102421"/>
<keyword evidence="1 2" id="KW-0597">Phosphoprotein</keyword>
<dbReference type="GO" id="GO:0000160">
    <property type="term" value="P:phosphorelay signal transduction system"/>
    <property type="evidence" value="ECO:0007669"/>
    <property type="project" value="InterPro"/>
</dbReference>
<dbReference type="PANTHER" id="PTHR44591:SF3">
    <property type="entry name" value="RESPONSE REGULATORY DOMAIN-CONTAINING PROTEIN"/>
    <property type="match status" value="1"/>
</dbReference>
<proteinExistence type="predicted"/>
<evidence type="ECO:0000313" key="4">
    <source>
        <dbReference type="EMBL" id="SME98137.1"/>
    </source>
</evidence>
<sequence>MEQKVLVIDDDFDILLLICDILESHNYTCEAVSNPSEVLNMASEQLTAFDLIFTDIKMPELDGFDLISILKDRGVEVPVIAVTGLPDEGQSLFETKLSRRRCSPDYIVRKPFTFDQISQPKKFHWNLME</sequence>
<dbReference type="SMART" id="SM00448">
    <property type="entry name" value="REC"/>
    <property type="match status" value="1"/>
</dbReference>
<feature type="modified residue" description="4-aspartylphosphate" evidence="2">
    <location>
        <position position="55"/>
    </location>
</feature>
<dbReference type="Gene3D" id="3.40.50.2300">
    <property type="match status" value="1"/>
</dbReference>
<dbReference type="RefSeq" id="WP_132314944.1">
    <property type="nucleotide sequence ID" value="NZ_FWZT01000002.1"/>
</dbReference>
<dbReference type="CDD" id="cd00156">
    <property type="entry name" value="REC"/>
    <property type="match status" value="1"/>
</dbReference>
<evidence type="ECO:0000313" key="5">
    <source>
        <dbReference type="Proteomes" id="UP000192907"/>
    </source>
</evidence>
<evidence type="ECO:0000256" key="1">
    <source>
        <dbReference type="ARBA" id="ARBA00022553"/>
    </source>
</evidence>
<dbReference type="Proteomes" id="UP000192907">
    <property type="component" value="Unassembled WGS sequence"/>
</dbReference>
<dbReference type="PROSITE" id="PS50110">
    <property type="entry name" value="RESPONSE_REGULATORY"/>
    <property type="match status" value="1"/>
</dbReference>
<feature type="domain" description="Response regulatory" evidence="3">
    <location>
        <begin position="4"/>
        <end position="125"/>
    </location>
</feature>
<dbReference type="PANTHER" id="PTHR44591">
    <property type="entry name" value="STRESS RESPONSE REGULATOR PROTEIN 1"/>
    <property type="match status" value="1"/>
</dbReference>
<evidence type="ECO:0000259" key="3">
    <source>
        <dbReference type="PROSITE" id="PS50110"/>
    </source>
</evidence>
<name>A0A1Y6BCX0_9BACT</name>
<gene>
    <name evidence="4" type="ORF">SAMN06296036_102421</name>
</gene>
<dbReference type="EMBL" id="FWZT01000002">
    <property type="protein sequence ID" value="SME98137.1"/>
    <property type="molecule type" value="Genomic_DNA"/>
</dbReference>
<organism evidence="4 5">
    <name type="scientific">Pseudobacteriovorax antillogorgiicola</name>
    <dbReference type="NCBI Taxonomy" id="1513793"/>
    <lineage>
        <taxon>Bacteria</taxon>
        <taxon>Pseudomonadati</taxon>
        <taxon>Bdellovibrionota</taxon>
        <taxon>Oligoflexia</taxon>
        <taxon>Oligoflexales</taxon>
        <taxon>Pseudobacteriovoracaceae</taxon>
        <taxon>Pseudobacteriovorax</taxon>
    </lineage>
</organism>
<keyword evidence="5" id="KW-1185">Reference proteome</keyword>
<dbReference type="InterPro" id="IPR011006">
    <property type="entry name" value="CheY-like_superfamily"/>
</dbReference>
<accession>A0A1Y6BCX0</accession>
<dbReference type="InterPro" id="IPR001789">
    <property type="entry name" value="Sig_transdc_resp-reg_receiver"/>
</dbReference>
<dbReference type="Pfam" id="PF00072">
    <property type="entry name" value="Response_reg"/>
    <property type="match status" value="1"/>
</dbReference>
<dbReference type="OrthoDB" id="9782655at2"/>
<dbReference type="AlphaFoldDB" id="A0A1Y6BCX0"/>
<protein>
    <submittedName>
        <fullName evidence="4">Response regulator receiver domain-containing protein</fullName>
    </submittedName>
</protein>
<evidence type="ECO:0000256" key="2">
    <source>
        <dbReference type="PROSITE-ProRule" id="PRU00169"/>
    </source>
</evidence>
<dbReference type="SUPFAM" id="SSF52172">
    <property type="entry name" value="CheY-like"/>
    <property type="match status" value="1"/>
</dbReference>
<reference evidence="5" key="1">
    <citation type="submission" date="2017-04" db="EMBL/GenBank/DDBJ databases">
        <authorList>
            <person name="Varghese N."/>
            <person name="Submissions S."/>
        </authorList>
    </citation>
    <scope>NUCLEOTIDE SEQUENCE [LARGE SCALE GENOMIC DNA]</scope>
    <source>
        <strain evidence="5">RKEM611</strain>
    </source>
</reference>
<dbReference type="InterPro" id="IPR050595">
    <property type="entry name" value="Bact_response_regulator"/>
</dbReference>